<gene>
    <name evidence="3" type="primary">A2m_3</name>
    <name evidence="3" type="ORF">PACPHI_R03134</name>
</gene>
<evidence type="ECO:0000313" key="3">
    <source>
        <dbReference type="EMBL" id="NXH97497.1"/>
    </source>
</evidence>
<dbReference type="AlphaFoldDB" id="A0A7K9PDU2"/>
<dbReference type="Pfam" id="PF00207">
    <property type="entry name" value="A2M"/>
    <property type="match status" value="1"/>
</dbReference>
<evidence type="ECO:0000259" key="1">
    <source>
        <dbReference type="SMART" id="SM01359"/>
    </source>
</evidence>
<dbReference type="PANTHER" id="PTHR11412">
    <property type="entry name" value="MACROGLOBULIN / COMPLEMENT"/>
    <property type="match status" value="1"/>
</dbReference>
<dbReference type="InterPro" id="IPR001599">
    <property type="entry name" value="Macroglobln_a2"/>
</dbReference>
<dbReference type="Pfam" id="PF07703">
    <property type="entry name" value="A2M_BRD"/>
    <property type="match status" value="1"/>
</dbReference>
<dbReference type="PANTHER" id="PTHR11412:SF165">
    <property type="entry name" value="ALPHA-2-MACROGLOBULIN"/>
    <property type="match status" value="1"/>
</dbReference>
<dbReference type="SUPFAM" id="SSF81296">
    <property type="entry name" value="E set domains"/>
    <property type="match status" value="1"/>
</dbReference>
<dbReference type="EMBL" id="VWZT01005648">
    <property type="protein sequence ID" value="NXH97497.1"/>
    <property type="molecule type" value="Genomic_DNA"/>
</dbReference>
<feature type="domain" description="Alpha-2-macroglobulin bait region" evidence="1">
    <location>
        <begin position="1"/>
        <end position="86"/>
    </location>
</feature>
<dbReference type="FunFam" id="2.60.40.10:FF:000312">
    <property type="entry name" value="Alpha-2-macroglobulin like 1"/>
    <property type="match status" value="1"/>
</dbReference>
<dbReference type="Gene3D" id="2.20.130.20">
    <property type="match status" value="2"/>
</dbReference>
<dbReference type="Gene3D" id="2.60.40.1930">
    <property type="match status" value="1"/>
</dbReference>
<feature type="non-terminal residue" evidence="3">
    <location>
        <position position="1"/>
    </location>
</feature>
<dbReference type="SMART" id="SM01359">
    <property type="entry name" value="A2M_N_2"/>
    <property type="match status" value="1"/>
</dbReference>
<name>A0A7K9PDU2_9CORV</name>
<accession>A0A7K9PDU2</accession>
<proteinExistence type="predicted"/>
<dbReference type="InterPro" id="IPR013783">
    <property type="entry name" value="Ig-like_fold"/>
</dbReference>
<protein>
    <submittedName>
        <fullName evidence="3">A2MG protein</fullName>
    </submittedName>
</protein>
<dbReference type="Proteomes" id="UP000570547">
    <property type="component" value="Unassembled WGS sequence"/>
</dbReference>
<dbReference type="InterPro" id="IPR011625">
    <property type="entry name" value="A2M_N_BRD"/>
</dbReference>
<comment type="caution">
    <text evidence="3">The sequence shown here is derived from an EMBL/GenBank/DDBJ whole genome shotgun (WGS) entry which is preliminary data.</text>
</comment>
<dbReference type="SMART" id="SM01360">
    <property type="entry name" value="A2M"/>
    <property type="match status" value="1"/>
</dbReference>
<feature type="non-terminal residue" evidence="3">
    <location>
        <position position="391"/>
    </location>
</feature>
<feature type="domain" description="Alpha-2-macroglobulin" evidence="2">
    <location>
        <begin position="220"/>
        <end position="310"/>
    </location>
</feature>
<evidence type="ECO:0000313" key="4">
    <source>
        <dbReference type="Proteomes" id="UP000570547"/>
    </source>
</evidence>
<keyword evidence="4" id="KW-1185">Reference proteome</keyword>
<dbReference type="InterPro" id="IPR050473">
    <property type="entry name" value="A2M/Complement_sys"/>
</dbReference>
<sequence>GTFQLSFSVEAAIAPVAQMLVYTTSPTGEVIASSEDFQVETCLPNKVRLSFAPKEGLPASNTHLRLRTSPRSLCALRAVDKSVLLMKPENELSSSSVYQLLPLKESQGYSFMDYYLEEDNINPCVSLDNLALNGFLYVPISSDGEGDAYNILKELGLKVFTSSKIHKPELCEHYPEHMMERSYSGSISTMNLHGDLGYDMAEDMVDGNPMESVRKYFPETWIWDMISVNSEGKADLEVTIPDTITEWKANAFCTSADTGFGLSPTVSLRAFQPFFVELTMPYSVVRGESFTLKATVFNYLPSCIRVSVSLAEPSDFLAVPVGKQEESYCICVNERKTVVWAVTPRTLGQVEFSVTTEALQDQQPCGNSVVETPEQGWKDTVIRQLLVEVRG</sequence>
<dbReference type="Gene3D" id="2.60.40.10">
    <property type="entry name" value="Immunoglobulins"/>
    <property type="match status" value="1"/>
</dbReference>
<dbReference type="GO" id="GO:0004866">
    <property type="term" value="F:endopeptidase inhibitor activity"/>
    <property type="evidence" value="ECO:0007669"/>
    <property type="project" value="InterPro"/>
</dbReference>
<dbReference type="InterPro" id="IPR014756">
    <property type="entry name" value="Ig_E-set"/>
</dbReference>
<organism evidence="3 4">
    <name type="scientific">Pachycephala philippinensis</name>
    <name type="common">yellow-belllied whistler</name>
    <dbReference type="NCBI Taxonomy" id="449367"/>
    <lineage>
        <taxon>Eukaryota</taxon>
        <taxon>Metazoa</taxon>
        <taxon>Chordata</taxon>
        <taxon>Craniata</taxon>
        <taxon>Vertebrata</taxon>
        <taxon>Euteleostomi</taxon>
        <taxon>Archelosauria</taxon>
        <taxon>Archosauria</taxon>
        <taxon>Dinosauria</taxon>
        <taxon>Saurischia</taxon>
        <taxon>Theropoda</taxon>
        <taxon>Coelurosauria</taxon>
        <taxon>Aves</taxon>
        <taxon>Neognathae</taxon>
        <taxon>Neoaves</taxon>
        <taxon>Telluraves</taxon>
        <taxon>Australaves</taxon>
        <taxon>Passeriformes</taxon>
        <taxon>Corvoidea</taxon>
        <taxon>Pachycephalidae</taxon>
        <taxon>Pachycephala</taxon>
    </lineage>
</organism>
<reference evidence="3 4" key="1">
    <citation type="submission" date="2019-09" db="EMBL/GenBank/DDBJ databases">
        <title>Bird 10,000 Genomes (B10K) Project - Family phase.</title>
        <authorList>
            <person name="Zhang G."/>
        </authorList>
    </citation>
    <scope>NUCLEOTIDE SEQUENCE [LARGE SCALE GENOMIC DNA]</scope>
    <source>
        <strain evidence="3">B10K-DU-001-28</strain>
        <tissue evidence="3">Muscle</tissue>
    </source>
</reference>
<evidence type="ECO:0000259" key="2">
    <source>
        <dbReference type="SMART" id="SM01360"/>
    </source>
</evidence>